<evidence type="ECO:0000313" key="3">
    <source>
        <dbReference type="Proteomes" id="UP000593564"/>
    </source>
</evidence>
<comment type="caution">
    <text evidence="2">The sequence shown here is derived from an EMBL/GenBank/DDBJ whole genome shotgun (WGS) entry which is preliminary data.</text>
</comment>
<feature type="compositionally biased region" description="Basic and acidic residues" evidence="1">
    <location>
        <begin position="73"/>
        <end position="88"/>
    </location>
</feature>
<name>A0A7J7I4Z5_CAMSI</name>
<proteinExistence type="predicted"/>
<keyword evidence="3" id="KW-1185">Reference proteome</keyword>
<reference evidence="3" key="1">
    <citation type="journal article" date="2020" name="Nat. Commun.">
        <title>Genome assembly of wild tea tree DASZ reveals pedigree and selection history of tea varieties.</title>
        <authorList>
            <person name="Zhang W."/>
            <person name="Zhang Y."/>
            <person name="Qiu H."/>
            <person name="Guo Y."/>
            <person name="Wan H."/>
            <person name="Zhang X."/>
            <person name="Scossa F."/>
            <person name="Alseekh S."/>
            <person name="Zhang Q."/>
            <person name="Wang P."/>
            <person name="Xu L."/>
            <person name="Schmidt M.H."/>
            <person name="Jia X."/>
            <person name="Li D."/>
            <person name="Zhu A."/>
            <person name="Guo F."/>
            <person name="Chen W."/>
            <person name="Ni D."/>
            <person name="Usadel B."/>
            <person name="Fernie A.R."/>
            <person name="Wen W."/>
        </authorList>
    </citation>
    <scope>NUCLEOTIDE SEQUENCE [LARGE SCALE GENOMIC DNA]</scope>
    <source>
        <strain evidence="3">cv. G240</strain>
    </source>
</reference>
<evidence type="ECO:0000256" key="1">
    <source>
        <dbReference type="SAM" id="MobiDB-lite"/>
    </source>
</evidence>
<protein>
    <submittedName>
        <fullName evidence="2">Uncharacterized protein</fullName>
    </submittedName>
</protein>
<accession>A0A7J7I4Z5</accession>
<evidence type="ECO:0000313" key="2">
    <source>
        <dbReference type="EMBL" id="KAF5959989.1"/>
    </source>
</evidence>
<organism evidence="2 3">
    <name type="scientific">Camellia sinensis</name>
    <name type="common">Tea plant</name>
    <name type="synonym">Thea sinensis</name>
    <dbReference type="NCBI Taxonomy" id="4442"/>
    <lineage>
        <taxon>Eukaryota</taxon>
        <taxon>Viridiplantae</taxon>
        <taxon>Streptophyta</taxon>
        <taxon>Embryophyta</taxon>
        <taxon>Tracheophyta</taxon>
        <taxon>Spermatophyta</taxon>
        <taxon>Magnoliopsida</taxon>
        <taxon>eudicotyledons</taxon>
        <taxon>Gunneridae</taxon>
        <taxon>Pentapetalae</taxon>
        <taxon>asterids</taxon>
        <taxon>Ericales</taxon>
        <taxon>Theaceae</taxon>
        <taxon>Camellia</taxon>
    </lineage>
</organism>
<dbReference type="Proteomes" id="UP000593564">
    <property type="component" value="Unassembled WGS sequence"/>
</dbReference>
<gene>
    <name evidence="2" type="ORF">HYC85_001198</name>
</gene>
<sequence length="88" mass="10156">MVKKLGICDYKQFFYGIRGLRRLGTDQDVLEMFQYLGSANTLELFVEHQVPHNVDTPHPVLFLTDVPVNDDENAQHPHSHDYEDKANS</sequence>
<dbReference type="AlphaFoldDB" id="A0A7J7I4Z5"/>
<feature type="region of interest" description="Disordered" evidence="1">
    <location>
        <begin position="68"/>
        <end position="88"/>
    </location>
</feature>
<dbReference type="EMBL" id="JACBKZ010000001">
    <property type="protein sequence ID" value="KAF5959989.1"/>
    <property type="molecule type" value="Genomic_DNA"/>
</dbReference>
<reference evidence="2 3" key="2">
    <citation type="submission" date="2020-07" db="EMBL/GenBank/DDBJ databases">
        <title>Genome assembly of wild tea tree DASZ reveals pedigree and selection history of tea varieties.</title>
        <authorList>
            <person name="Zhang W."/>
        </authorList>
    </citation>
    <scope>NUCLEOTIDE SEQUENCE [LARGE SCALE GENOMIC DNA]</scope>
    <source>
        <strain evidence="3">cv. G240</strain>
        <tissue evidence="2">Leaf</tissue>
    </source>
</reference>